<name>A0ABS8XET0_9BURK</name>
<organism evidence="3 4">
    <name type="scientific">Pelomonas caseinilytica</name>
    <dbReference type="NCBI Taxonomy" id="2906763"/>
    <lineage>
        <taxon>Bacteria</taxon>
        <taxon>Pseudomonadati</taxon>
        <taxon>Pseudomonadota</taxon>
        <taxon>Betaproteobacteria</taxon>
        <taxon>Burkholderiales</taxon>
        <taxon>Sphaerotilaceae</taxon>
        <taxon>Roseateles</taxon>
    </lineage>
</organism>
<proteinExistence type="predicted"/>
<accession>A0ABS8XET0</accession>
<comment type="caution">
    <text evidence="3">The sequence shown here is derived from an EMBL/GenBank/DDBJ whole genome shotgun (WGS) entry which is preliminary data.</text>
</comment>
<reference evidence="3 4" key="1">
    <citation type="submission" date="2021-12" db="EMBL/GenBank/DDBJ databases">
        <title>Genome seq of p7.</title>
        <authorList>
            <person name="Seo T."/>
        </authorList>
    </citation>
    <scope>NUCLEOTIDE SEQUENCE [LARGE SCALE GENOMIC DNA]</scope>
    <source>
        <strain evidence="3 4">P7</strain>
    </source>
</reference>
<keyword evidence="4" id="KW-1185">Reference proteome</keyword>
<evidence type="ECO:0000313" key="4">
    <source>
        <dbReference type="Proteomes" id="UP001201463"/>
    </source>
</evidence>
<evidence type="ECO:0000256" key="2">
    <source>
        <dbReference type="SAM" id="SignalP"/>
    </source>
</evidence>
<dbReference type="Proteomes" id="UP001201463">
    <property type="component" value="Unassembled WGS sequence"/>
</dbReference>
<sequence>MKTWITALACLAASGTALAADDAGMDKARAELRAGCAQSYASFIAHQPAGNASEYRGDKSPGDTTHYGDAKPCTEEQLAAYLDKADPALVMRAYPSAAGRPKAKKPATAASGSGR</sequence>
<dbReference type="EMBL" id="JAJTWT010000004">
    <property type="protein sequence ID" value="MCE4537982.1"/>
    <property type="molecule type" value="Genomic_DNA"/>
</dbReference>
<feature type="region of interest" description="Disordered" evidence="1">
    <location>
        <begin position="93"/>
        <end position="115"/>
    </location>
</feature>
<keyword evidence="2" id="KW-0732">Signal</keyword>
<gene>
    <name evidence="3" type="ORF">LXT12_12055</name>
</gene>
<evidence type="ECO:0000256" key="1">
    <source>
        <dbReference type="SAM" id="MobiDB-lite"/>
    </source>
</evidence>
<feature type="signal peptide" evidence="2">
    <location>
        <begin position="1"/>
        <end position="19"/>
    </location>
</feature>
<dbReference type="RefSeq" id="WP_233392334.1">
    <property type="nucleotide sequence ID" value="NZ_JAJTWT010000004.1"/>
</dbReference>
<feature type="chain" id="PRO_5046899327" description="HdeA/HdeB family protein" evidence="2">
    <location>
        <begin position="20"/>
        <end position="115"/>
    </location>
</feature>
<protein>
    <recommendedName>
        <fullName evidence="5">HdeA/HdeB family protein</fullName>
    </recommendedName>
</protein>
<evidence type="ECO:0008006" key="5">
    <source>
        <dbReference type="Google" id="ProtNLM"/>
    </source>
</evidence>
<evidence type="ECO:0000313" key="3">
    <source>
        <dbReference type="EMBL" id="MCE4537982.1"/>
    </source>
</evidence>